<feature type="transmembrane region" description="Helical" evidence="9">
    <location>
        <begin position="1009"/>
        <end position="1034"/>
    </location>
</feature>
<evidence type="ECO:0000256" key="8">
    <source>
        <dbReference type="ARBA" id="ARBA00023136"/>
    </source>
</evidence>
<evidence type="ECO:0000256" key="6">
    <source>
        <dbReference type="ARBA" id="ARBA00022692"/>
    </source>
</evidence>
<keyword evidence="5" id="KW-0997">Cell inner membrane</keyword>
<evidence type="ECO:0000313" key="10">
    <source>
        <dbReference type="EMBL" id="SDM30425.1"/>
    </source>
</evidence>
<dbReference type="PANTHER" id="PTHR32063:SF76">
    <property type="entry name" value="EFFLUX PUMP MEMBRANE TRANSPORTER"/>
    <property type="match status" value="1"/>
</dbReference>
<sequence>MISKFFIHRPIFAIVIALMISIIGLLAMVTLPVAKYPKVTPPQVYISATYSGANADVIGTTVASVIEQQLIGVEHLVNVESSSTDNGTYSATIQFTNGSDGDMDTVNTQNKVNQVTASLPTDVQNLGVTVSKSSSTMAMVFSLVSPNNTYDQVFMKNYATQYFMDAIKSVPGVGDVTEFGSDYAMRIWLDPTKMAVLKITPTDVSSALTTQNVQAAVGTIGTNPIGNNQQYQYTLRTDGRLKTADEFKKIIIRTNSDGSMIHLGDVATVELGAKNYNISGLYNEGGKQISTAGFRVSLTSDANAVQTVNGISKVLKKAQESFPPDLEYRVVYDSTEFVKASITEVIHTFIEALLLVAFIVFVFLQSWRSTFIPLIAVPVSLLGTFAAFQVLGFSINTLTLFAMVLAIGLLVDDAIVVIEAVEYEIKYNARSPIEATEEAMRNVQNPVIGVACVLSAVFVPVSFLGGMSGILYRQFALTIAVSVMISAFVALTLTPALCGMMLKVYRPEEREKGIYKLFNRFNDGFDRLINWYGKKLAYLHIHIKWCVVFLVLISTITAGLFNVIPTGFVPSEDNGFAIADITLPEGTSQQKTQKTVSEVANWVAKLPNIQGVMGVTGYSMLAGAQKPNGGAVMIKMKDWDERKTADLSVDTLVKNIMGYGMKAVPQATVMAFNPPPIDGMGVSSGFTYQLENRGGHTTAELYDMAQKFMGAARKRPEIGSIYTTFTNDTPGYNLDIDREKVQKAGVSLSDLYNVLQIYYGSYQVNDFTIFGKNFKTIIQANPAYRKNINDNKFLYVKNSSGELIPVNDFIQPRPIGAASIITRFNDYPSIKITGSPASGYSSGDALKALEEVSKETLTDGYYYEWAGMSREEIEAGNKTYYVFGLALLFVFLVLAALYESWKVPFAVLLSVPTGLFGATSFIYLLHQQNNIYFQIGILAVIGLAAKNAILIIEYAKVRVDERGMDPVSAAIEAAKIRLRPIIMTSLAFVVGSIPLATATGAGAASRVTMGITVVFGTSVATVLGVFIIPMLFIIMENFGRGVKRPTGKQKSKIGSLENS</sequence>
<comment type="subcellular location">
    <subcellularLocation>
        <location evidence="1">Cell inner membrane</location>
        <topology evidence="1">Multi-pass membrane protein</topology>
    </subcellularLocation>
</comment>
<feature type="transmembrane region" description="Helical" evidence="9">
    <location>
        <begin position="931"/>
        <end position="952"/>
    </location>
</feature>
<feature type="transmembrane region" description="Helical" evidence="9">
    <location>
        <begin position="981"/>
        <end position="1003"/>
    </location>
</feature>
<dbReference type="Gene3D" id="3.30.70.1440">
    <property type="entry name" value="Multidrug efflux transporter AcrB pore domain"/>
    <property type="match status" value="1"/>
</dbReference>
<feature type="transmembrane region" description="Helical" evidence="9">
    <location>
        <begin position="371"/>
        <end position="392"/>
    </location>
</feature>
<dbReference type="AlphaFoldDB" id="A0A1G9S6P0"/>
<dbReference type="PRINTS" id="PR00702">
    <property type="entry name" value="ACRIFLAVINRP"/>
</dbReference>
<dbReference type="NCBIfam" id="NF000282">
    <property type="entry name" value="RND_permease_1"/>
    <property type="match status" value="1"/>
</dbReference>
<dbReference type="Proteomes" id="UP000199309">
    <property type="component" value="Unassembled WGS sequence"/>
</dbReference>
<dbReference type="SUPFAM" id="SSF82714">
    <property type="entry name" value="Multidrug efflux transporter AcrB TolC docking domain, DN and DC subdomains"/>
    <property type="match status" value="2"/>
</dbReference>
<name>A0A1G9S6P0_9FIRM</name>
<organism evidence="10 11">
    <name type="scientific">Megasphaera paucivorans</name>
    <dbReference type="NCBI Taxonomy" id="349095"/>
    <lineage>
        <taxon>Bacteria</taxon>
        <taxon>Bacillati</taxon>
        <taxon>Bacillota</taxon>
        <taxon>Negativicutes</taxon>
        <taxon>Veillonellales</taxon>
        <taxon>Veillonellaceae</taxon>
        <taxon>Megasphaera</taxon>
    </lineage>
</organism>
<protein>
    <submittedName>
        <fullName evidence="10">Hydrophobic/amphiphilic exporter-1, HAE1 family</fullName>
    </submittedName>
</protein>
<keyword evidence="8 9" id="KW-0472">Membrane</keyword>
<feature type="transmembrane region" description="Helical" evidence="9">
    <location>
        <begin position="12"/>
        <end position="34"/>
    </location>
</feature>
<evidence type="ECO:0000256" key="4">
    <source>
        <dbReference type="ARBA" id="ARBA00022475"/>
    </source>
</evidence>
<dbReference type="InterPro" id="IPR027463">
    <property type="entry name" value="AcrB_DN_DC_subdom"/>
</dbReference>
<reference evidence="10 11" key="1">
    <citation type="submission" date="2016-10" db="EMBL/GenBank/DDBJ databases">
        <authorList>
            <person name="de Groot N.N."/>
        </authorList>
    </citation>
    <scope>NUCLEOTIDE SEQUENCE [LARGE SCALE GENOMIC DNA]</scope>
    <source>
        <strain evidence="10 11">DSM 16981</strain>
    </source>
</reference>
<accession>A0A1G9S6P0</accession>
<dbReference type="PANTHER" id="PTHR32063">
    <property type="match status" value="1"/>
</dbReference>
<dbReference type="STRING" id="349095.SAMN05660299_00632"/>
<dbReference type="GO" id="GO:0015562">
    <property type="term" value="F:efflux transmembrane transporter activity"/>
    <property type="evidence" value="ECO:0007669"/>
    <property type="project" value="InterPro"/>
</dbReference>
<proteinExistence type="inferred from homology"/>
<dbReference type="OrthoDB" id="8270at2"/>
<evidence type="ECO:0000256" key="1">
    <source>
        <dbReference type="ARBA" id="ARBA00004429"/>
    </source>
</evidence>
<keyword evidence="6 9" id="KW-0812">Transmembrane</keyword>
<dbReference type="SUPFAM" id="SSF82866">
    <property type="entry name" value="Multidrug efflux transporter AcrB transmembrane domain"/>
    <property type="match status" value="2"/>
</dbReference>
<dbReference type="SUPFAM" id="SSF82693">
    <property type="entry name" value="Multidrug efflux transporter AcrB pore domain, PN1, PN2, PC1 and PC2 subdomains"/>
    <property type="match status" value="4"/>
</dbReference>
<gene>
    <name evidence="10" type="ORF">SAMN05660299_00632</name>
</gene>
<dbReference type="Gene3D" id="3.30.2090.10">
    <property type="entry name" value="Multidrug efflux transporter AcrB TolC docking domain, DN and DC subdomains"/>
    <property type="match status" value="2"/>
</dbReference>
<dbReference type="RefSeq" id="WP_091648070.1">
    <property type="nucleotide sequence ID" value="NZ_FNHQ01000004.1"/>
</dbReference>
<feature type="transmembrane region" description="Helical" evidence="9">
    <location>
        <begin position="447"/>
        <end position="471"/>
    </location>
</feature>
<evidence type="ECO:0000256" key="2">
    <source>
        <dbReference type="ARBA" id="ARBA00010942"/>
    </source>
</evidence>
<evidence type="ECO:0000313" key="11">
    <source>
        <dbReference type="Proteomes" id="UP000199309"/>
    </source>
</evidence>
<dbReference type="Pfam" id="PF00873">
    <property type="entry name" value="ACR_tran"/>
    <property type="match status" value="1"/>
</dbReference>
<dbReference type="FunFam" id="1.20.1640.10:FF:000001">
    <property type="entry name" value="Efflux pump membrane transporter"/>
    <property type="match status" value="1"/>
</dbReference>
<dbReference type="GO" id="GO:0005886">
    <property type="term" value="C:plasma membrane"/>
    <property type="evidence" value="ECO:0007669"/>
    <property type="project" value="UniProtKB-SubCell"/>
</dbReference>
<dbReference type="EMBL" id="FNHQ01000004">
    <property type="protein sequence ID" value="SDM30425.1"/>
    <property type="molecule type" value="Genomic_DNA"/>
</dbReference>
<dbReference type="InterPro" id="IPR004764">
    <property type="entry name" value="MdtF-like"/>
</dbReference>
<evidence type="ECO:0000256" key="3">
    <source>
        <dbReference type="ARBA" id="ARBA00022448"/>
    </source>
</evidence>
<keyword evidence="7 9" id="KW-1133">Transmembrane helix</keyword>
<dbReference type="Gene3D" id="3.30.70.1320">
    <property type="entry name" value="Multidrug efflux transporter AcrB pore domain like"/>
    <property type="match status" value="1"/>
</dbReference>
<feature type="transmembrane region" description="Helical" evidence="9">
    <location>
        <begin position="880"/>
        <end position="898"/>
    </location>
</feature>
<feature type="transmembrane region" description="Helical" evidence="9">
    <location>
        <begin position="545"/>
        <end position="564"/>
    </location>
</feature>
<comment type="similarity">
    <text evidence="2">Belongs to the resistance-nodulation-cell division (RND) (TC 2.A.6) family.</text>
</comment>
<dbReference type="Gene3D" id="1.20.1640.10">
    <property type="entry name" value="Multidrug efflux transporter AcrB transmembrane domain"/>
    <property type="match status" value="2"/>
</dbReference>
<evidence type="ECO:0000256" key="7">
    <source>
        <dbReference type="ARBA" id="ARBA00022989"/>
    </source>
</evidence>
<evidence type="ECO:0000256" key="9">
    <source>
        <dbReference type="SAM" id="Phobius"/>
    </source>
</evidence>
<feature type="transmembrane region" description="Helical" evidence="9">
    <location>
        <begin position="477"/>
        <end position="502"/>
    </location>
</feature>
<feature type="transmembrane region" description="Helical" evidence="9">
    <location>
        <begin position="905"/>
        <end position="925"/>
    </location>
</feature>
<dbReference type="GO" id="GO:0042910">
    <property type="term" value="F:xenobiotic transmembrane transporter activity"/>
    <property type="evidence" value="ECO:0007669"/>
    <property type="project" value="TreeGrafter"/>
</dbReference>
<dbReference type="Gene3D" id="3.30.70.1430">
    <property type="entry name" value="Multidrug efflux transporter AcrB pore domain"/>
    <property type="match status" value="2"/>
</dbReference>
<feature type="transmembrane region" description="Helical" evidence="9">
    <location>
        <begin position="398"/>
        <end position="421"/>
    </location>
</feature>
<evidence type="ECO:0000256" key="5">
    <source>
        <dbReference type="ARBA" id="ARBA00022519"/>
    </source>
</evidence>
<dbReference type="GO" id="GO:0009636">
    <property type="term" value="P:response to toxic substance"/>
    <property type="evidence" value="ECO:0007669"/>
    <property type="project" value="UniProtKB-ARBA"/>
</dbReference>
<dbReference type="NCBIfam" id="TIGR00915">
    <property type="entry name" value="2A0602"/>
    <property type="match status" value="1"/>
</dbReference>
<dbReference type="InterPro" id="IPR001036">
    <property type="entry name" value="Acrflvin-R"/>
</dbReference>
<keyword evidence="11" id="KW-1185">Reference proteome</keyword>
<feature type="transmembrane region" description="Helical" evidence="9">
    <location>
        <begin position="345"/>
        <end position="364"/>
    </location>
</feature>
<keyword evidence="4" id="KW-1003">Cell membrane</keyword>
<keyword evidence="3" id="KW-0813">Transport</keyword>